<gene>
    <name evidence="2" type="ORF">TWF506_010699</name>
</gene>
<evidence type="ECO:0000313" key="3">
    <source>
        <dbReference type="Proteomes" id="UP001307849"/>
    </source>
</evidence>
<dbReference type="InterPro" id="IPR036047">
    <property type="entry name" value="F-box-like_dom_sf"/>
</dbReference>
<organism evidence="2 3">
    <name type="scientific">Arthrobotrys conoides</name>
    <dbReference type="NCBI Taxonomy" id="74498"/>
    <lineage>
        <taxon>Eukaryota</taxon>
        <taxon>Fungi</taxon>
        <taxon>Dikarya</taxon>
        <taxon>Ascomycota</taxon>
        <taxon>Pezizomycotina</taxon>
        <taxon>Orbiliomycetes</taxon>
        <taxon>Orbiliales</taxon>
        <taxon>Orbiliaceae</taxon>
        <taxon>Arthrobotrys</taxon>
    </lineage>
</organism>
<reference evidence="2 3" key="1">
    <citation type="submission" date="2019-10" db="EMBL/GenBank/DDBJ databases">
        <authorList>
            <person name="Palmer J.M."/>
        </authorList>
    </citation>
    <scope>NUCLEOTIDE SEQUENCE [LARGE SCALE GENOMIC DNA]</scope>
    <source>
        <strain evidence="2 3">TWF506</strain>
    </source>
</reference>
<evidence type="ECO:0008006" key="4">
    <source>
        <dbReference type="Google" id="ProtNLM"/>
    </source>
</evidence>
<dbReference type="SUPFAM" id="SSF81383">
    <property type="entry name" value="F-box domain"/>
    <property type="match status" value="1"/>
</dbReference>
<evidence type="ECO:0000313" key="2">
    <source>
        <dbReference type="EMBL" id="KAK6508617.1"/>
    </source>
</evidence>
<sequence length="419" mass="48235">MDLLSALPTELWYYVVSFLGPSDKILFAQCSWTCFFIALPNGVKIPDVDYEWSLRPFSYGGRLAEFKHRIHSARFDIAYLSKLHSQFRKAAIFPNLHRLEVNFTNTNAYQKGIVEEMFSLLSTLPYFENLTHMTITWHMAYDTTAQFDAERRFIEKMSKRADRNADGSELIIFPKSLRSLTLFIARLDFILPLLNFEGVTDVAFLNPIQPPNCIFWNIKKLTMDTLYPVQALNLPLLPTKFPSVETFSFLRPRPGALGEDWIQHVPNFPKMKVLSAAWPQVEWKNVEIEKLETALQTKLCTSDDFPALEKIIFHGYRDFADHRRNITATCVISRTGSQKPGEGFGFSWYGNILNYQDDPGFLESLLDDSSGEEWEEGNTDGDNSEFDEKDGDGIEEEGEEYDSDYLEHLSEGDEPFIEE</sequence>
<dbReference type="EMBL" id="JAVHJM010000008">
    <property type="protein sequence ID" value="KAK6508617.1"/>
    <property type="molecule type" value="Genomic_DNA"/>
</dbReference>
<protein>
    <recommendedName>
        <fullName evidence="4">F-box domain-containing protein</fullName>
    </recommendedName>
</protein>
<comment type="caution">
    <text evidence="2">The sequence shown here is derived from an EMBL/GenBank/DDBJ whole genome shotgun (WGS) entry which is preliminary data.</text>
</comment>
<name>A0AAN8PC58_9PEZI</name>
<evidence type="ECO:0000256" key="1">
    <source>
        <dbReference type="SAM" id="MobiDB-lite"/>
    </source>
</evidence>
<dbReference type="Proteomes" id="UP001307849">
    <property type="component" value="Unassembled WGS sequence"/>
</dbReference>
<dbReference type="AlphaFoldDB" id="A0AAN8PC58"/>
<accession>A0AAN8PC58</accession>
<feature type="compositionally biased region" description="Acidic residues" evidence="1">
    <location>
        <begin position="367"/>
        <end position="404"/>
    </location>
</feature>
<keyword evidence="3" id="KW-1185">Reference proteome</keyword>
<proteinExistence type="predicted"/>
<feature type="region of interest" description="Disordered" evidence="1">
    <location>
        <begin position="367"/>
        <end position="419"/>
    </location>
</feature>